<keyword evidence="10" id="KW-0539">Nucleus</keyword>
<organism evidence="13 14">
    <name type="scientific">Lipomyces tetrasporus</name>
    <dbReference type="NCBI Taxonomy" id="54092"/>
    <lineage>
        <taxon>Eukaryota</taxon>
        <taxon>Fungi</taxon>
        <taxon>Dikarya</taxon>
        <taxon>Ascomycota</taxon>
        <taxon>Saccharomycotina</taxon>
        <taxon>Lipomycetes</taxon>
        <taxon>Lipomycetales</taxon>
        <taxon>Lipomycetaceae</taxon>
        <taxon>Lipomyces</taxon>
    </lineage>
</organism>
<evidence type="ECO:0000256" key="4">
    <source>
        <dbReference type="ARBA" id="ARBA00005881"/>
    </source>
</evidence>
<feature type="region of interest" description="Disordered" evidence="12">
    <location>
        <begin position="279"/>
        <end position="307"/>
    </location>
</feature>
<reference evidence="13" key="1">
    <citation type="submission" date="2023-03" db="EMBL/GenBank/DDBJ databases">
        <title>Near-Complete genome sequence of Lipomyces tetrasporous NRRL Y-64009, an oleaginous yeast capable of growing on lignocellulosic hydrolysates.</title>
        <authorList>
            <consortium name="Lawrence Berkeley National Laboratory"/>
            <person name="Jagtap S.S."/>
            <person name="Liu J.-J."/>
            <person name="Walukiewicz H.E."/>
            <person name="Pangilinan J."/>
            <person name="Lipzen A."/>
            <person name="Ahrendt S."/>
            <person name="Koriabine M."/>
            <person name="Cobaugh K."/>
            <person name="Salamov A."/>
            <person name="Yoshinaga Y."/>
            <person name="Ng V."/>
            <person name="Daum C."/>
            <person name="Grigoriev I.V."/>
            <person name="Slininger P.J."/>
            <person name="Dien B.S."/>
            <person name="Jin Y.-S."/>
            <person name="Rao C.V."/>
        </authorList>
    </citation>
    <scope>NUCLEOTIDE SEQUENCE</scope>
    <source>
        <strain evidence="13">NRRL Y-64009</strain>
    </source>
</reference>
<dbReference type="PANTHER" id="PTHR44111">
    <property type="entry name" value="ELONGATOR COMPLEX PROTEIN 2"/>
    <property type="match status" value="1"/>
</dbReference>
<feature type="repeat" description="WD" evidence="11">
    <location>
        <begin position="53"/>
        <end position="83"/>
    </location>
</feature>
<evidence type="ECO:0000256" key="9">
    <source>
        <dbReference type="ARBA" id="ARBA00022737"/>
    </source>
</evidence>
<gene>
    <name evidence="13" type="ORF">POJ06DRAFT_79963</name>
</gene>
<dbReference type="PROSITE" id="PS50082">
    <property type="entry name" value="WD_REPEATS_2"/>
    <property type="match status" value="6"/>
</dbReference>
<dbReference type="FunFam" id="2.130.10.10:FF:000400">
    <property type="entry name" value="Elongator acetyltransferase complex subunit 2"/>
    <property type="match status" value="1"/>
</dbReference>
<dbReference type="RefSeq" id="XP_056045683.1">
    <property type="nucleotide sequence ID" value="XM_056191578.1"/>
</dbReference>
<evidence type="ECO:0000256" key="5">
    <source>
        <dbReference type="ARBA" id="ARBA00020267"/>
    </source>
</evidence>
<feature type="compositionally biased region" description="Polar residues" evidence="12">
    <location>
        <begin position="279"/>
        <end position="305"/>
    </location>
</feature>
<keyword evidence="6" id="KW-0963">Cytoplasm</keyword>
<accession>A0AAD7VU71</accession>
<feature type="repeat" description="WD" evidence="11">
    <location>
        <begin position="321"/>
        <end position="354"/>
    </location>
</feature>
<keyword evidence="9" id="KW-0677">Repeat</keyword>
<dbReference type="Pfam" id="PF00400">
    <property type="entry name" value="WD40"/>
    <property type="match status" value="8"/>
</dbReference>
<dbReference type="PANTHER" id="PTHR44111:SF1">
    <property type="entry name" value="ELONGATOR COMPLEX PROTEIN 2"/>
    <property type="match status" value="1"/>
</dbReference>
<dbReference type="InterPro" id="IPR036322">
    <property type="entry name" value="WD40_repeat_dom_sf"/>
</dbReference>
<feature type="repeat" description="WD" evidence="11">
    <location>
        <begin position="100"/>
        <end position="141"/>
    </location>
</feature>
<dbReference type="Proteomes" id="UP001217417">
    <property type="component" value="Unassembled WGS sequence"/>
</dbReference>
<dbReference type="Gene3D" id="2.130.10.10">
    <property type="entry name" value="YVTN repeat-like/Quinoprotein amine dehydrogenase"/>
    <property type="match status" value="4"/>
</dbReference>
<protein>
    <recommendedName>
        <fullName evidence="5">Elongator complex protein 2</fullName>
    </recommendedName>
</protein>
<dbReference type="PROSITE" id="PS50294">
    <property type="entry name" value="WD_REPEATS_REGION"/>
    <property type="match status" value="4"/>
</dbReference>
<dbReference type="GeneID" id="80886744"/>
<dbReference type="GO" id="GO:0002098">
    <property type="term" value="P:tRNA wobble uridine modification"/>
    <property type="evidence" value="ECO:0007669"/>
    <property type="project" value="InterPro"/>
</dbReference>
<evidence type="ECO:0000313" key="14">
    <source>
        <dbReference type="Proteomes" id="UP001217417"/>
    </source>
</evidence>
<feature type="repeat" description="WD" evidence="11">
    <location>
        <begin position="656"/>
        <end position="697"/>
    </location>
</feature>
<comment type="caution">
    <text evidence="13">The sequence shown here is derived from an EMBL/GenBank/DDBJ whole genome shotgun (WGS) entry which is preliminary data.</text>
</comment>
<feature type="compositionally biased region" description="Polar residues" evidence="12">
    <location>
        <begin position="579"/>
        <end position="589"/>
    </location>
</feature>
<sequence length="859" mass="94509">MTATVKHTAIGANRTPDAAAASPDGSGLVAFAADRYIALWRPEDETHGVRRLLKGHVAPVSAVLFVARGLIASGSTDGVVKIWLKEREGDEFDYICTATLQYHSRAVNALASTPDSRYLIVGGGDAILSIWSLADMSNVGVQLQQAIQLDPGQFPLCLAVDSINPTHGRSAVILAIGATSSRIQVYVSQENQPPNFTKAVILKGHEDWVHGLAFKHFKESDGSDVLYLASGSQDRYIRLWKIRPMDQYRKAHESHSFVISDPLLSNTIYQFFLAPRSEPQTDISSDSYTSSPLSRTPSKNSGNENCTDDNPEYAIVFDALLMGHDDWIFSLAWHPYPSDKRLLSSSADSTLMIWIPDETSGIWTSQARLGDLSIKGASSATGSSGGFWVALWDQQPVPRWIATIGKSGGWRVWTAESEIERWTPKVAITGHAREATGLAWAPGGEYLLTTSLDQTTRLLAEWKPPGSEQSKGWHEFARPQIHGYDMIAITSLSLIKFVSAGDEKVLRVFEMPRSVAQVLDSLCGFNALRSKEIDDDQLLPDAASVPSLGLSNKAVAVSSASSNQEDDEEQDDMLKDSSSHNSLRTLTTPPLESHLQRHTLFPEIEKLYGHGYEISSVAVSHNGNLLATTCRANSTTHAVIRLFDTTTWHEIKPPLAEAHALTVTALMFSHDDRYLLSVGRDRLFVVWEVTDESAREVMGYYQTQYKALRGHTRIIWDGAWAPPGLADGALEYVFATASRDKTVKIWTSDGPSSWAPRLVQRFEDAVTAVDFWPTLVSGETRALLALGLDNGRIFVYTLSAGPERVLKLEQLVALDEKLTPSLSISQISWRPRLSGAEESVYDMAVSSDDSSIRIYSISM</sequence>
<proteinExistence type="inferred from homology"/>
<evidence type="ECO:0000256" key="6">
    <source>
        <dbReference type="ARBA" id="ARBA00022490"/>
    </source>
</evidence>
<evidence type="ECO:0000256" key="12">
    <source>
        <dbReference type="SAM" id="MobiDB-lite"/>
    </source>
</evidence>
<dbReference type="GO" id="GO:0033588">
    <property type="term" value="C:elongator holoenzyme complex"/>
    <property type="evidence" value="ECO:0007669"/>
    <property type="project" value="InterPro"/>
</dbReference>
<name>A0AAD7VU71_9ASCO</name>
<keyword evidence="14" id="KW-1185">Reference proteome</keyword>
<evidence type="ECO:0000256" key="11">
    <source>
        <dbReference type="PROSITE-ProRule" id="PRU00221"/>
    </source>
</evidence>
<comment type="similarity">
    <text evidence="4">Belongs to the WD repeat ELP2 family.</text>
</comment>
<dbReference type="InterPro" id="IPR015943">
    <property type="entry name" value="WD40/YVTN_repeat-like_dom_sf"/>
</dbReference>
<dbReference type="SUPFAM" id="SSF50978">
    <property type="entry name" value="WD40 repeat-like"/>
    <property type="match status" value="2"/>
</dbReference>
<evidence type="ECO:0000313" key="13">
    <source>
        <dbReference type="EMBL" id="KAJ8102233.1"/>
    </source>
</evidence>
<evidence type="ECO:0000256" key="2">
    <source>
        <dbReference type="ARBA" id="ARBA00004496"/>
    </source>
</evidence>
<dbReference type="InterPro" id="IPR037289">
    <property type="entry name" value="Elp2"/>
</dbReference>
<dbReference type="InterPro" id="IPR001680">
    <property type="entry name" value="WD40_rpt"/>
</dbReference>
<dbReference type="AlphaFoldDB" id="A0AAD7VU71"/>
<dbReference type="EMBL" id="JARPMG010000003">
    <property type="protein sequence ID" value="KAJ8102233.1"/>
    <property type="molecule type" value="Genomic_DNA"/>
</dbReference>
<evidence type="ECO:0000256" key="10">
    <source>
        <dbReference type="ARBA" id="ARBA00023242"/>
    </source>
</evidence>
<evidence type="ECO:0000256" key="7">
    <source>
        <dbReference type="ARBA" id="ARBA00022574"/>
    </source>
</evidence>
<dbReference type="SMART" id="SM00320">
    <property type="entry name" value="WD40"/>
    <property type="match status" value="12"/>
</dbReference>
<evidence type="ECO:0000256" key="1">
    <source>
        <dbReference type="ARBA" id="ARBA00004123"/>
    </source>
</evidence>
<comment type="subcellular location">
    <subcellularLocation>
        <location evidence="2">Cytoplasm</location>
    </subcellularLocation>
    <subcellularLocation>
        <location evidence="1">Nucleus</location>
    </subcellularLocation>
</comment>
<keyword evidence="7 11" id="KW-0853">WD repeat</keyword>
<feature type="region of interest" description="Disordered" evidence="12">
    <location>
        <begin position="556"/>
        <end position="589"/>
    </location>
</feature>
<evidence type="ECO:0000256" key="8">
    <source>
        <dbReference type="ARBA" id="ARBA00022694"/>
    </source>
</evidence>
<feature type="repeat" description="WD" evidence="11">
    <location>
        <begin position="428"/>
        <end position="458"/>
    </location>
</feature>
<dbReference type="GO" id="GO:0005737">
    <property type="term" value="C:cytoplasm"/>
    <property type="evidence" value="ECO:0007669"/>
    <property type="project" value="UniProtKB-SubCell"/>
</dbReference>
<feature type="repeat" description="WD" evidence="11">
    <location>
        <begin position="202"/>
        <end position="250"/>
    </location>
</feature>
<evidence type="ECO:0000256" key="3">
    <source>
        <dbReference type="ARBA" id="ARBA00005043"/>
    </source>
</evidence>
<dbReference type="GO" id="GO:0005634">
    <property type="term" value="C:nucleus"/>
    <property type="evidence" value="ECO:0007669"/>
    <property type="project" value="UniProtKB-SubCell"/>
</dbReference>
<comment type="pathway">
    <text evidence="3">tRNA modification; 5-methoxycarbonylmethyl-2-thiouridine-tRNA biosynthesis.</text>
</comment>
<keyword evidence="8" id="KW-0819">tRNA processing</keyword>